<feature type="domain" description="Sulfatase N-terminal" evidence="3">
    <location>
        <begin position="1"/>
        <end position="328"/>
    </location>
</feature>
<dbReference type="InterPro" id="IPR017850">
    <property type="entry name" value="Alkaline_phosphatase_core_sf"/>
</dbReference>
<comment type="similarity">
    <text evidence="1">Belongs to the sulfatase family.</text>
</comment>
<dbReference type="FunFam" id="3.40.720.10:FF:000097">
    <property type="entry name" value="Predicted protein"/>
    <property type="match status" value="1"/>
</dbReference>
<comment type="caution">
    <text evidence="4">The sequence shown here is derived from an EMBL/GenBank/DDBJ whole genome shotgun (WGS) entry which is preliminary data.</text>
</comment>
<evidence type="ECO:0000256" key="2">
    <source>
        <dbReference type="SAM" id="MobiDB-lite"/>
    </source>
</evidence>
<feature type="region of interest" description="Disordered" evidence="2">
    <location>
        <begin position="353"/>
        <end position="436"/>
    </location>
</feature>
<dbReference type="Proteomes" id="UP000650467">
    <property type="component" value="Unassembled WGS sequence"/>
</dbReference>
<name>A0A835T0T4_CHLIN</name>
<keyword evidence="5" id="KW-1185">Reference proteome</keyword>
<dbReference type="GO" id="GO:0005539">
    <property type="term" value="F:glycosaminoglycan binding"/>
    <property type="evidence" value="ECO:0007669"/>
    <property type="project" value="TreeGrafter"/>
</dbReference>
<feature type="region of interest" description="Disordered" evidence="2">
    <location>
        <begin position="107"/>
        <end position="126"/>
    </location>
</feature>
<feature type="compositionally biased region" description="Pro residues" evidence="2">
    <location>
        <begin position="376"/>
        <end position="433"/>
    </location>
</feature>
<gene>
    <name evidence="4" type="ORF">HXX76_007308</name>
</gene>
<dbReference type="PANTHER" id="PTHR43108">
    <property type="entry name" value="N-ACETYLGLUCOSAMINE-6-SULFATASE FAMILY MEMBER"/>
    <property type="match status" value="1"/>
</dbReference>
<dbReference type="AlphaFoldDB" id="A0A835T0T4"/>
<dbReference type="InterPro" id="IPR000917">
    <property type="entry name" value="Sulfatase_N"/>
</dbReference>
<dbReference type="Gene3D" id="3.40.720.10">
    <property type="entry name" value="Alkaline Phosphatase, subunit A"/>
    <property type="match status" value="1"/>
</dbReference>
<protein>
    <recommendedName>
        <fullName evidence="3">Sulfatase N-terminal domain-containing protein</fullName>
    </recommendedName>
</protein>
<feature type="region of interest" description="Disordered" evidence="2">
    <location>
        <begin position="554"/>
        <end position="573"/>
    </location>
</feature>
<organism evidence="4 5">
    <name type="scientific">Chlamydomonas incerta</name>
    <dbReference type="NCBI Taxonomy" id="51695"/>
    <lineage>
        <taxon>Eukaryota</taxon>
        <taxon>Viridiplantae</taxon>
        <taxon>Chlorophyta</taxon>
        <taxon>core chlorophytes</taxon>
        <taxon>Chlorophyceae</taxon>
        <taxon>CS clade</taxon>
        <taxon>Chlamydomonadales</taxon>
        <taxon>Chlamydomonadaceae</taxon>
        <taxon>Chlamydomonas</taxon>
    </lineage>
</organism>
<sequence length="775" mass="83883">MPSLDKYLRKQGLELPQFIVPGCPSRAALLTGRHCHNTNITSNSAARGGAVQFLERGLDTDYLPVWLQAAGYGTYLVGQFLNGFNRSVLQQYGCPQGWTAADVLVQADDPTDDGSGDGSGQDVPAYGCGGPDGIVTYTGRYHEEMIREKVLRRIDEAAAQEQPFFMMVATVAPRDAGRAATAYPEVMPQYRGLYQGERAPRLADWGVPVPAEVGFTSQRPNNFNAADIDARFRARVQALMAVDDTLALILRRLACHELLDDTIVLFSSESGFKLGSHNLAQDKSTYFEEDVRVPLLMAGPGVPVGVYAAEVTAAAVDLTATLTYLAGITSEPGNSALDGAPLPLDLIAAAYPRPNQPGANTTAARERPICDSPPLTATPPPSPSPAAGPAASSPPSPQPASPSPAHQPPLPPRPLQPPGTRRPPRPPPPPPPVNLAAMEQTSTATSGRRMLLELAFEAGDGEARREEGIDGTVEVGAADLPGVQLVQQQDASGAMGRSTTSDSPLSQFLSFVRSSHWWRSSRSHSVSKVDAARERGEDRIEAQKERAEVDPAGQVAGQHDGANGAEEVSRRARLQQQQQVAAQGGARDPLPYYGMWSNVRTLESWLDMTTPSRASKNFRAVRACSPFMGYGPPVMVPRAGNSTCFKYVVFCNPANVDSLGTIRMLFDLGRDPTELVNLYKQPLDELASRLVDRLDALLSVTAYCEGGLCRNPFRAIHIDGSVNNLYQAMDAKFDPLYASLDKFAYRRCAPYYHPENEKADRRLVPTHIRKWVSKT</sequence>
<accession>A0A835T0T4</accession>
<evidence type="ECO:0000313" key="5">
    <source>
        <dbReference type="Proteomes" id="UP000650467"/>
    </source>
</evidence>
<dbReference type="PANTHER" id="PTHR43108:SF8">
    <property type="entry name" value="SD21168P"/>
    <property type="match status" value="1"/>
</dbReference>
<dbReference type="OrthoDB" id="96314at2759"/>
<evidence type="ECO:0000259" key="3">
    <source>
        <dbReference type="Pfam" id="PF00884"/>
    </source>
</evidence>
<dbReference type="GO" id="GO:0008449">
    <property type="term" value="F:N-acetylglucosamine-6-sulfatase activity"/>
    <property type="evidence" value="ECO:0007669"/>
    <property type="project" value="TreeGrafter"/>
</dbReference>
<dbReference type="SUPFAM" id="SSF53649">
    <property type="entry name" value="Alkaline phosphatase-like"/>
    <property type="match status" value="2"/>
</dbReference>
<proteinExistence type="inferred from homology"/>
<evidence type="ECO:0000313" key="4">
    <source>
        <dbReference type="EMBL" id="KAG2435226.1"/>
    </source>
</evidence>
<evidence type="ECO:0000256" key="1">
    <source>
        <dbReference type="ARBA" id="ARBA00008779"/>
    </source>
</evidence>
<dbReference type="Pfam" id="PF00884">
    <property type="entry name" value="Sulfatase"/>
    <property type="match status" value="1"/>
</dbReference>
<dbReference type="EMBL" id="JAEHOC010000015">
    <property type="protein sequence ID" value="KAG2435226.1"/>
    <property type="molecule type" value="Genomic_DNA"/>
</dbReference>
<reference evidence="4" key="1">
    <citation type="journal article" date="2020" name="bioRxiv">
        <title>Comparative genomics of Chlamydomonas.</title>
        <authorList>
            <person name="Craig R.J."/>
            <person name="Hasan A.R."/>
            <person name="Ness R.W."/>
            <person name="Keightley P.D."/>
        </authorList>
    </citation>
    <scope>NUCLEOTIDE SEQUENCE</scope>
    <source>
        <strain evidence="4">SAG 7.73</strain>
    </source>
</reference>